<evidence type="ECO:0000313" key="3">
    <source>
        <dbReference type="Proteomes" id="UP000782610"/>
    </source>
</evidence>
<evidence type="ECO:0000256" key="1">
    <source>
        <dbReference type="ARBA" id="ARBA00022649"/>
    </source>
</evidence>
<dbReference type="SUPFAM" id="SSF143011">
    <property type="entry name" value="RelE-like"/>
    <property type="match status" value="1"/>
</dbReference>
<dbReference type="InterPro" id="IPR035093">
    <property type="entry name" value="RelE/ParE_toxin_dom_sf"/>
</dbReference>
<dbReference type="AlphaFoldDB" id="A0A933P0P0"/>
<evidence type="ECO:0000313" key="2">
    <source>
        <dbReference type="EMBL" id="MBI4923978.1"/>
    </source>
</evidence>
<organism evidence="2 3">
    <name type="scientific">Devosia nanyangense</name>
    <dbReference type="NCBI Taxonomy" id="1228055"/>
    <lineage>
        <taxon>Bacteria</taxon>
        <taxon>Pseudomonadati</taxon>
        <taxon>Pseudomonadota</taxon>
        <taxon>Alphaproteobacteria</taxon>
        <taxon>Hyphomicrobiales</taxon>
        <taxon>Devosiaceae</taxon>
        <taxon>Devosia</taxon>
    </lineage>
</organism>
<gene>
    <name evidence="2" type="ORF">HY834_19770</name>
</gene>
<dbReference type="Proteomes" id="UP000782610">
    <property type="component" value="Unassembled WGS sequence"/>
</dbReference>
<dbReference type="EMBL" id="JACRAF010000065">
    <property type="protein sequence ID" value="MBI4923978.1"/>
    <property type="molecule type" value="Genomic_DNA"/>
</dbReference>
<keyword evidence="1" id="KW-1277">Toxin-antitoxin system</keyword>
<comment type="caution">
    <text evidence="2">The sequence shown here is derived from an EMBL/GenBank/DDBJ whole genome shotgun (WGS) entry which is preliminary data.</text>
</comment>
<accession>A0A933P0P0</accession>
<sequence length="83" mass="9380">MKEISYTPEARKVIDRLPANEARRIRAKIQQYAADPASLANNVKALKGSRYLRLRVGDWRVVMNDQGVVLIIVKVGPRGSIYD</sequence>
<dbReference type="Pfam" id="PF05016">
    <property type="entry name" value="ParE_toxin"/>
    <property type="match status" value="1"/>
</dbReference>
<dbReference type="InterPro" id="IPR007712">
    <property type="entry name" value="RelE/ParE_toxin"/>
</dbReference>
<protein>
    <submittedName>
        <fullName evidence="2">Type II toxin-antitoxin system RelE/ParE family toxin</fullName>
    </submittedName>
</protein>
<dbReference type="Gene3D" id="3.30.2310.20">
    <property type="entry name" value="RelE-like"/>
    <property type="match status" value="1"/>
</dbReference>
<proteinExistence type="predicted"/>
<reference evidence="2" key="1">
    <citation type="submission" date="2020-07" db="EMBL/GenBank/DDBJ databases">
        <title>Huge and variable diversity of episymbiotic CPR bacteria and DPANN archaea in groundwater ecosystems.</title>
        <authorList>
            <person name="He C.Y."/>
            <person name="Keren R."/>
            <person name="Whittaker M."/>
            <person name="Farag I.F."/>
            <person name="Doudna J."/>
            <person name="Cate J.H.D."/>
            <person name="Banfield J.F."/>
        </authorList>
    </citation>
    <scope>NUCLEOTIDE SEQUENCE</scope>
    <source>
        <strain evidence="2">NC_groundwater_1586_Pr3_B-0.1um_66_15</strain>
    </source>
</reference>
<name>A0A933P0P0_9HYPH</name>